<organism evidence="9 10">
    <name type="scientific">Deinobacterium chartae</name>
    <dbReference type="NCBI Taxonomy" id="521158"/>
    <lineage>
        <taxon>Bacteria</taxon>
        <taxon>Thermotogati</taxon>
        <taxon>Deinococcota</taxon>
        <taxon>Deinococci</taxon>
        <taxon>Deinococcales</taxon>
        <taxon>Deinococcaceae</taxon>
        <taxon>Deinobacterium</taxon>
    </lineage>
</organism>
<feature type="transmembrane region" description="Helical" evidence="7">
    <location>
        <begin position="173"/>
        <end position="195"/>
    </location>
</feature>
<evidence type="ECO:0000256" key="6">
    <source>
        <dbReference type="ARBA" id="ARBA00023136"/>
    </source>
</evidence>
<feature type="transmembrane region" description="Helical" evidence="7">
    <location>
        <begin position="139"/>
        <end position="161"/>
    </location>
</feature>
<dbReference type="InterPro" id="IPR006037">
    <property type="entry name" value="RCK_C"/>
</dbReference>
<dbReference type="InterPro" id="IPR004680">
    <property type="entry name" value="Cit_transptr-like_dom"/>
</dbReference>
<feature type="domain" description="RCK C-terminal" evidence="8">
    <location>
        <begin position="300"/>
        <end position="384"/>
    </location>
</feature>
<dbReference type="AlphaFoldDB" id="A0A841HVS4"/>
<dbReference type="GO" id="GO:0008324">
    <property type="term" value="F:monoatomic cation transmembrane transporter activity"/>
    <property type="evidence" value="ECO:0007669"/>
    <property type="project" value="InterPro"/>
</dbReference>
<dbReference type="PANTHER" id="PTHR43652:SF2">
    <property type="entry name" value="BASIC AMINO ACID ANTIPORTER YFCC-RELATED"/>
    <property type="match status" value="1"/>
</dbReference>
<keyword evidence="4" id="KW-0677">Repeat</keyword>
<dbReference type="FunFam" id="3.30.70.1450:FF:000009">
    <property type="entry name" value="SLC13 family permease"/>
    <property type="match status" value="1"/>
</dbReference>
<keyword evidence="3 7" id="KW-0812">Transmembrane</keyword>
<dbReference type="Pfam" id="PF02080">
    <property type="entry name" value="TrkA_C"/>
    <property type="match status" value="2"/>
</dbReference>
<dbReference type="PROSITE" id="PS51202">
    <property type="entry name" value="RCK_C"/>
    <property type="match status" value="2"/>
</dbReference>
<dbReference type="InterPro" id="IPR051679">
    <property type="entry name" value="DASS-Related_Transporters"/>
</dbReference>
<evidence type="ECO:0000259" key="8">
    <source>
        <dbReference type="PROSITE" id="PS51202"/>
    </source>
</evidence>
<feature type="transmembrane region" description="Helical" evidence="7">
    <location>
        <begin position="400"/>
        <end position="433"/>
    </location>
</feature>
<feature type="transmembrane region" description="Helical" evidence="7">
    <location>
        <begin position="49"/>
        <end position="71"/>
    </location>
</feature>
<evidence type="ECO:0000256" key="5">
    <source>
        <dbReference type="ARBA" id="ARBA00022989"/>
    </source>
</evidence>
<dbReference type="GO" id="GO:0006813">
    <property type="term" value="P:potassium ion transport"/>
    <property type="evidence" value="ECO:0007669"/>
    <property type="project" value="InterPro"/>
</dbReference>
<name>A0A841HVS4_9DEIO</name>
<feature type="transmembrane region" description="Helical" evidence="7">
    <location>
        <begin position="567"/>
        <end position="587"/>
    </location>
</feature>
<accession>A0A841HVS4</accession>
<dbReference type="Proteomes" id="UP000569951">
    <property type="component" value="Unassembled WGS sequence"/>
</dbReference>
<evidence type="ECO:0000256" key="1">
    <source>
        <dbReference type="ARBA" id="ARBA00004141"/>
    </source>
</evidence>
<dbReference type="Pfam" id="PF03600">
    <property type="entry name" value="CitMHS"/>
    <property type="match status" value="1"/>
</dbReference>
<dbReference type="InterPro" id="IPR036721">
    <property type="entry name" value="RCK_C_sf"/>
</dbReference>
<feature type="transmembrane region" description="Helical" evidence="7">
    <location>
        <begin position="445"/>
        <end position="463"/>
    </location>
</feature>
<evidence type="ECO:0000256" key="7">
    <source>
        <dbReference type="SAM" id="Phobius"/>
    </source>
</evidence>
<evidence type="ECO:0000256" key="4">
    <source>
        <dbReference type="ARBA" id="ARBA00022737"/>
    </source>
</evidence>
<gene>
    <name evidence="9" type="ORF">HNR42_000430</name>
</gene>
<evidence type="ECO:0000256" key="3">
    <source>
        <dbReference type="ARBA" id="ARBA00022692"/>
    </source>
</evidence>
<feature type="domain" description="RCK C-terminal" evidence="8">
    <location>
        <begin position="206"/>
        <end position="291"/>
    </location>
</feature>
<dbReference type="EMBL" id="JACHHG010000002">
    <property type="protein sequence ID" value="MBB6097016.1"/>
    <property type="molecule type" value="Genomic_DNA"/>
</dbReference>
<evidence type="ECO:0000313" key="10">
    <source>
        <dbReference type="Proteomes" id="UP000569951"/>
    </source>
</evidence>
<reference evidence="9 10" key="1">
    <citation type="submission" date="2020-08" db="EMBL/GenBank/DDBJ databases">
        <title>Genomic Encyclopedia of Type Strains, Phase IV (KMG-IV): sequencing the most valuable type-strain genomes for metagenomic binning, comparative biology and taxonomic classification.</title>
        <authorList>
            <person name="Goeker M."/>
        </authorList>
    </citation>
    <scope>NUCLEOTIDE SEQUENCE [LARGE SCALE GENOMIC DNA]</scope>
    <source>
        <strain evidence="9 10">DSM 21458</strain>
    </source>
</reference>
<keyword evidence="5 7" id="KW-1133">Transmembrane helix</keyword>
<feature type="transmembrane region" description="Helical" evidence="7">
    <location>
        <begin position="483"/>
        <end position="500"/>
    </location>
</feature>
<dbReference type="Gene3D" id="3.30.70.1450">
    <property type="entry name" value="Regulator of K+ conductance, C-terminal domain"/>
    <property type="match status" value="2"/>
</dbReference>
<dbReference type="PANTHER" id="PTHR43652">
    <property type="entry name" value="BASIC AMINO ACID ANTIPORTER YFCC-RELATED"/>
    <property type="match status" value="1"/>
</dbReference>
<feature type="transmembrane region" description="Helical" evidence="7">
    <location>
        <begin position="92"/>
        <end position="119"/>
    </location>
</feature>
<comment type="caution">
    <text evidence="9">The sequence shown here is derived from an EMBL/GenBank/DDBJ whole genome shotgun (WGS) entry which is preliminary data.</text>
</comment>
<dbReference type="SUPFAM" id="SSF116726">
    <property type="entry name" value="TrkA C-terminal domain-like"/>
    <property type="match status" value="2"/>
</dbReference>
<sequence>MTLAIALVLVLLVVAIILFATELLPMDVTALLILSALLFLGLLEPKEAFAAFGNETILTIGGLFVLTRALLRTGVIERLGGLLQRRAGKNPNLLVRLLLSVIAGVSAFMSNTATAAVFLPLVLGLSRRSGIAPSKILMPLSYASILGGTITVIGTSTNLVVSGVLPRYNQPSLGFFELAWVGVPLVIIGLLYLLFVAPRLLPDRSEPGSMEATLRDYLADLTLDPGSVLEGKTLREAGLGRDYGLWVASVRRDGRLRRGPGPDFVLQAGDTLLAEGNPASLVRAKNELGVHSKTERQLIEELNPAEENDMKLVEVVVMPNSPLLGRTLRDSRFRERYGLSVLGLHRRQRLLAEPLSRTRIQVGDVLLILGPQAQIDALESHLAVMGDVSEQQRDTRRAPIALSVFGVAILLGALGVVPLAVAVVGAVAILFATRVISSEEGYRNIEWSVLMLIASMVAFGTAFESTGAAKLVAGWISEVAAPLGPYGLLAAFSVLTIVLTQPMSNQAAALVVLPIALGVAQQLDLNPRTFAIAITVAASNSFISPLEPASMLVFGPGRYRFTDFIRVGSILTALTLTVSLILIPIIWPFEG</sequence>
<comment type="subcellular location">
    <subcellularLocation>
        <location evidence="1">Membrane</location>
        <topology evidence="1">Multi-pass membrane protein</topology>
    </subcellularLocation>
</comment>
<dbReference type="RefSeq" id="WP_183984065.1">
    <property type="nucleotide sequence ID" value="NZ_JACHHG010000002.1"/>
</dbReference>
<dbReference type="GO" id="GO:0005886">
    <property type="term" value="C:plasma membrane"/>
    <property type="evidence" value="ECO:0007669"/>
    <property type="project" value="TreeGrafter"/>
</dbReference>
<proteinExistence type="predicted"/>
<keyword evidence="10" id="KW-1185">Reference proteome</keyword>
<keyword evidence="2" id="KW-0813">Transport</keyword>
<evidence type="ECO:0000256" key="2">
    <source>
        <dbReference type="ARBA" id="ARBA00022448"/>
    </source>
</evidence>
<keyword evidence="6 7" id="KW-0472">Membrane</keyword>
<evidence type="ECO:0000313" key="9">
    <source>
        <dbReference type="EMBL" id="MBB6097016.1"/>
    </source>
</evidence>
<protein>
    <submittedName>
        <fullName evidence="9">Di/tricarboxylate transporter</fullName>
    </submittedName>
</protein>